<evidence type="ECO:0000313" key="7">
    <source>
        <dbReference type="Proteomes" id="UP001501343"/>
    </source>
</evidence>
<name>A0ABN2PEF8_9MICO</name>
<feature type="transmembrane region" description="Helical" evidence="5">
    <location>
        <begin position="170"/>
        <end position="192"/>
    </location>
</feature>
<dbReference type="Pfam" id="PF05653">
    <property type="entry name" value="Mg_trans_NIPA"/>
    <property type="match status" value="1"/>
</dbReference>
<evidence type="ECO:0000256" key="2">
    <source>
        <dbReference type="ARBA" id="ARBA00022692"/>
    </source>
</evidence>
<evidence type="ECO:0008006" key="8">
    <source>
        <dbReference type="Google" id="ProtNLM"/>
    </source>
</evidence>
<dbReference type="PANTHER" id="PTHR40761">
    <property type="entry name" value="CONSERVED INTEGRAL MEMBRANE ALANINE VALINE AND LEUCINE RICH PROTEIN-RELATED"/>
    <property type="match status" value="1"/>
</dbReference>
<dbReference type="RefSeq" id="WP_248145871.1">
    <property type="nucleotide sequence ID" value="NZ_BAAAOF010000002.1"/>
</dbReference>
<feature type="transmembrane region" description="Helical" evidence="5">
    <location>
        <begin position="143"/>
        <end position="163"/>
    </location>
</feature>
<dbReference type="PANTHER" id="PTHR40761:SF1">
    <property type="entry name" value="CONSERVED INTEGRAL MEMBRANE ALANINE VALINE AND LEUCINE RICH PROTEIN-RELATED"/>
    <property type="match status" value="1"/>
</dbReference>
<evidence type="ECO:0000313" key="6">
    <source>
        <dbReference type="EMBL" id="GAA1918690.1"/>
    </source>
</evidence>
<feature type="transmembrane region" description="Helical" evidence="5">
    <location>
        <begin position="109"/>
        <end position="131"/>
    </location>
</feature>
<comment type="caution">
    <text evidence="6">The sequence shown here is derived from an EMBL/GenBank/DDBJ whole genome shotgun (WGS) entry which is preliminary data.</text>
</comment>
<sequence length="305" mass="31275">MEPESFPIAGIALALASAAALSVGNLLQSRGMERMEQRMDAGATGSPVGHLVRNRFWLLGTVLLGAAILLQMGSLAFAPLIVVQPIGVAALVFTVLLTAIVAKRRPAKSVVRAIAVCVIGVAAFVTVAALVSTQHAIRDEQLIAVLVVLGSVLIVTAVVMIAGRATPTPPLFWVILGGVYSAFVATLGKTVILRIQTALKGHDFSLDATNLLTLGCILGIGIAGGLSIYFVQRAHVGNKPEVVVAGLTVIDPTVAVVLGITILGEASDAPVWSVLAFIAAGAVAVAGVFLLSRAEQRVSVEGAAT</sequence>
<proteinExistence type="predicted"/>
<evidence type="ECO:0000256" key="4">
    <source>
        <dbReference type="ARBA" id="ARBA00023136"/>
    </source>
</evidence>
<dbReference type="Proteomes" id="UP001501343">
    <property type="component" value="Unassembled WGS sequence"/>
</dbReference>
<evidence type="ECO:0000256" key="1">
    <source>
        <dbReference type="ARBA" id="ARBA00004141"/>
    </source>
</evidence>
<feature type="transmembrane region" description="Helical" evidence="5">
    <location>
        <begin position="56"/>
        <end position="77"/>
    </location>
</feature>
<evidence type="ECO:0000256" key="5">
    <source>
        <dbReference type="SAM" id="Phobius"/>
    </source>
</evidence>
<evidence type="ECO:0000256" key="3">
    <source>
        <dbReference type="ARBA" id="ARBA00022989"/>
    </source>
</evidence>
<accession>A0ABN2PEF8</accession>
<gene>
    <name evidence="6" type="ORF">GCM10009775_09060</name>
</gene>
<keyword evidence="3 5" id="KW-1133">Transmembrane helix</keyword>
<dbReference type="InterPro" id="IPR008521">
    <property type="entry name" value="Mg_trans_NIPA"/>
</dbReference>
<reference evidence="6 7" key="1">
    <citation type="journal article" date="2019" name="Int. J. Syst. Evol. Microbiol.">
        <title>The Global Catalogue of Microorganisms (GCM) 10K type strain sequencing project: providing services to taxonomists for standard genome sequencing and annotation.</title>
        <authorList>
            <consortium name="The Broad Institute Genomics Platform"/>
            <consortium name="The Broad Institute Genome Sequencing Center for Infectious Disease"/>
            <person name="Wu L."/>
            <person name="Ma J."/>
        </authorList>
    </citation>
    <scope>NUCLEOTIDE SEQUENCE [LARGE SCALE GENOMIC DNA]</scope>
    <source>
        <strain evidence="6 7">JCM 14900</strain>
    </source>
</reference>
<keyword evidence="4 5" id="KW-0472">Membrane</keyword>
<feature type="transmembrane region" description="Helical" evidence="5">
    <location>
        <begin position="269"/>
        <end position="291"/>
    </location>
</feature>
<organism evidence="6 7">
    <name type="scientific">Microbacterium aoyamense</name>
    <dbReference type="NCBI Taxonomy" id="344166"/>
    <lineage>
        <taxon>Bacteria</taxon>
        <taxon>Bacillati</taxon>
        <taxon>Actinomycetota</taxon>
        <taxon>Actinomycetes</taxon>
        <taxon>Micrococcales</taxon>
        <taxon>Microbacteriaceae</taxon>
        <taxon>Microbacterium</taxon>
    </lineage>
</organism>
<feature type="transmembrane region" description="Helical" evidence="5">
    <location>
        <begin position="83"/>
        <end position="102"/>
    </location>
</feature>
<feature type="transmembrane region" description="Helical" evidence="5">
    <location>
        <begin position="6"/>
        <end position="27"/>
    </location>
</feature>
<keyword evidence="2 5" id="KW-0812">Transmembrane</keyword>
<protein>
    <recommendedName>
        <fullName evidence="8">Multidrug DMT transporter permease</fullName>
    </recommendedName>
</protein>
<keyword evidence="7" id="KW-1185">Reference proteome</keyword>
<dbReference type="EMBL" id="BAAAOF010000002">
    <property type="protein sequence ID" value="GAA1918690.1"/>
    <property type="molecule type" value="Genomic_DNA"/>
</dbReference>
<comment type="subcellular location">
    <subcellularLocation>
        <location evidence="1">Membrane</location>
        <topology evidence="1">Multi-pass membrane protein</topology>
    </subcellularLocation>
</comment>
<feature type="transmembrane region" description="Helical" evidence="5">
    <location>
        <begin position="243"/>
        <end position="263"/>
    </location>
</feature>
<feature type="transmembrane region" description="Helical" evidence="5">
    <location>
        <begin position="212"/>
        <end position="231"/>
    </location>
</feature>